<dbReference type="GO" id="GO:0003730">
    <property type="term" value="F:mRNA 3'-UTR binding"/>
    <property type="evidence" value="ECO:0007669"/>
    <property type="project" value="TreeGrafter"/>
</dbReference>
<dbReference type="AlphaFoldDB" id="A0A1I7XMD4"/>
<evidence type="ECO:0000313" key="1">
    <source>
        <dbReference type="Proteomes" id="UP000095283"/>
    </source>
</evidence>
<dbReference type="InterPro" id="IPR033490">
    <property type="entry name" value="LRP130"/>
</dbReference>
<dbReference type="GO" id="GO:0070129">
    <property type="term" value="P:regulation of mitochondrial translation"/>
    <property type="evidence" value="ECO:0007669"/>
    <property type="project" value="TreeGrafter"/>
</dbReference>
<proteinExistence type="predicted"/>
<organism evidence="1 2">
    <name type="scientific">Heterorhabditis bacteriophora</name>
    <name type="common">Entomopathogenic nematode worm</name>
    <dbReference type="NCBI Taxonomy" id="37862"/>
    <lineage>
        <taxon>Eukaryota</taxon>
        <taxon>Metazoa</taxon>
        <taxon>Ecdysozoa</taxon>
        <taxon>Nematoda</taxon>
        <taxon>Chromadorea</taxon>
        <taxon>Rhabditida</taxon>
        <taxon>Rhabditina</taxon>
        <taxon>Rhabditomorpha</taxon>
        <taxon>Strongyloidea</taxon>
        <taxon>Heterorhabditidae</taxon>
        <taxon>Heterorhabditis</taxon>
    </lineage>
</organism>
<dbReference type="GO" id="GO:0005634">
    <property type="term" value="C:nucleus"/>
    <property type="evidence" value="ECO:0007669"/>
    <property type="project" value="TreeGrafter"/>
</dbReference>
<dbReference type="Proteomes" id="UP000095283">
    <property type="component" value="Unplaced"/>
</dbReference>
<dbReference type="PANTHER" id="PTHR46669:SF1">
    <property type="entry name" value="LEUCINE-RICH PPR MOTIF-CONTAINING PROTEIN, MITOCHONDRIAL"/>
    <property type="match status" value="1"/>
</dbReference>
<sequence>MAWAGIIALGKTPLVFFDESVKVVVPWASKHLGSQNRTFKQDWAPTHGAKTTSGLVGWKEAVNTWMKFQSGLNCSNGIVSLLKHCIRRNNEINKSDLQYVLHKAQNFLPPSKVHCFYVAVLVTYKRIKQAGAFMHAHKDEITPQDCVMVMRFMNALKPQHVDEYFMENFLELCLNNTTLCADSEWVKHLQTDVLKLCEQRNLLALSLRLYEKFKMNGVDISNTGKMKIWKMISAYEQLARRWIFTPDGLIRLKDEDSDIWSNDVLRIQQQLEREVEDIKATTTTTTTIVTTTTTSTTTII</sequence>
<protein>
    <submittedName>
        <fullName evidence="2">Cyclin N-terminal domain-containing protein</fullName>
    </submittedName>
</protein>
<dbReference type="PANTHER" id="PTHR46669">
    <property type="entry name" value="LEUCINE-RICH PPR MOTIF-CONTAINING PROTEIN, MITOCHONDRIAL"/>
    <property type="match status" value="1"/>
</dbReference>
<dbReference type="GO" id="GO:0005739">
    <property type="term" value="C:mitochondrion"/>
    <property type="evidence" value="ECO:0007669"/>
    <property type="project" value="TreeGrafter"/>
</dbReference>
<accession>A0A1I7XMD4</accession>
<dbReference type="WBParaSite" id="Hba_18688">
    <property type="protein sequence ID" value="Hba_18688"/>
    <property type="gene ID" value="Hba_18688"/>
</dbReference>
<evidence type="ECO:0000313" key="2">
    <source>
        <dbReference type="WBParaSite" id="Hba_18688"/>
    </source>
</evidence>
<keyword evidence="1" id="KW-1185">Reference proteome</keyword>
<name>A0A1I7XMD4_HETBA</name>
<reference evidence="2" key="1">
    <citation type="submission" date="2016-11" db="UniProtKB">
        <authorList>
            <consortium name="WormBaseParasite"/>
        </authorList>
    </citation>
    <scope>IDENTIFICATION</scope>
</reference>